<dbReference type="Proteomes" id="UP000689195">
    <property type="component" value="Unassembled WGS sequence"/>
</dbReference>
<comment type="caution">
    <text evidence="3">The sequence shown here is derived from an EMBL/GenBank/DDBJ whole genome shotgun (WGS) entry which is preliminary data.</text>
</comment>
<dbReference type="OrthoDB" id="310386at2759"/>
<protein>
    <recommendedName>
        <fullName evidence="5">Tetratricopeptide repeat protein</fullName>
    </recommendedName>
</protein>
<evidence type="ECO:0000256" key="2">
    <source>
        <dbReference type="ARBA" id="ARBA00022803"/>
    </source>
</evidence>
<dbReference type="PANTHER" id="PTHR44943">
    <property type="entry name" value="CELLULOSE SYNTHASE OPERON PROTEIN C"/>
    <property type="match status" value="1"/>
</dbReference>
<dbReference type="InterPro" id="IPR051685">
    <property type="entry name" value="Ycf3/AcsC/BcsC/TPR_MFPF"/>
</dbReference>
<dbReference type="Pfam" id="PF00515">
    <property type="entry name" value="TPR_1"/>
    <property type="match status" value="1"/>
</dbReference>
<name>A0A8S1U3A2_9CILI</name>
<dbReference type="Pfam" id="PF13181">
    <property type="entry name" value="TPR_8"/>
    <property type="match status" value="1"/>
</dbReference>
<evidence type="ECO:0000313" key="3">
    <source>
        <dbReference type="EMBL" id="CAD8157116.1"/>
    </source>
</evidence>
<keyword evidence="1" id="KW-0677">Repeat</keyword>
<dbReference type="InterPro" id="IPR019734">
    <property type="entry name" value="TPR_rpt"/>
</dbReference>
<dbReference type="SMART" id="SM00028">
    <property type="entry name" value="TPR"/>
    <property type="match status" value="2"/>
</dbReference>
<evidence type="ECO:0000256" key="1">
    <source>
        <dbReference type="ARBA" id="ARBA00022737"/>
    </source>
</evidence>
<sequence length="250" mass="29811">MIKIELTKSGDQIISDDQDQIKIEEINDESEDKNGYNIKEAERLFKEEVALDDLKKYQEAIECQDKAISINLKNDNAWFIKGYSFHFIQDSIECYDKAICINLKYDMAWNNKGYALHQLQKYPDAILCYDQALSININLQNYNEKLIKTQIYIQLIHYLNQGRNQKPNSYIWLHWKTDQMTQIIFRNNYQSYEALLYISYNNIKYVILINCPFLYCKDFLIFITYYKLTNQSLQNLLNLFTVQAEKNIFA</sequence>
<dbReference type="EMBL" id="CAJJDO010000029">
    <property type="protein sequence ID" value="CAD8157116.1"/>
    <property type="molecule type" value="Genomic_DNA"/>
</dbReference>
<reference evidence="3" key="1">
    <citation type="submission" date="2021-01" db="EMBL/GenBank/DDBJ databases">
        <authorList>
            <consortium name="Genoscope - CEA"/>
            <person name="William W."/>
        </authorList>
    </citation>
    <scope>NUCLEOTIDE SEQUENCE</scope>
</reference>
<organism evidence="3 4">
    <name type="scientific">Paramecium pentaurelia</name>
    <dbReference type="NCBI Taxonomy" id="43138"/>
    <lineage>
        <taxon>Eukaryota</taxon>
        <taxon>Sar</taxon>
        <taxon>Alveolata</taxon>
        <taxon>Ciliophora</taxon>
        <taxon>Intramacronucleata</taxon>
        <taxon>Oligohymenophorea</taxon>
        <taxon>Peniculida</taxon>
        <taxon>Parameciidae</taxon>
        <taxon>Paramecium</taxon>
    </lineage>
</organism>
<evidence type="ECO:0000313" key="4">
    <source>
        <dbReference type="Proteomes" id="UP000689195"/>
    </source>
</evidence>
<gene>
    <name evidence="3" type="ORF">PPENT_87.1.T0290346</name>
</gene>
<dbReference type="PANTHER" id="PTHR44943:SF4">
    <property type="entry name" value="TPR REPEAT-CONTAINING PROTEIN MJ0798"/>
    <property type="match status" value="1"/>
</dbReference>
<accession>A0A8S1U3A2</accession>
<keyword evidence="2" id="KW-0802">TPR repeat</keyword>
<keyword evidence="4" id="KW-1185">Reference proteome</keyword>
<proteinExistence type="predicted"/>
<dbReference type="AlphaFoldDB" id="A0A8S1U3A2"/>
<evidence type="ECO:0008006" key="5">
    <source>
        <dbReference type="Google" id="ProtNLM"/>
    </source>
</evidence>